<dbReference type="EMBL" id="CP012023">
    <property type="protein sequence ID" value="ALI56858.1"/>
    <property type="molecule type" value="Genomic_DNA"/>
</dbReference>
<keyword evidence="3" id="KW-1185">Reference proteome</keyword>
<dbReference type="AlphaFoldDB" id="A0A0N9ZMA2"/>
<dbReference type="PATRIC" id="fig|1397108.4.peg.2983"/>
<dbReference type="STRING" id="1397108.IMCC12053_2911"/>
<gene>
    <name evidence="2" type="ORF">IMCC12053_2911</name>
</gene>
<dbReference type="InterPro" id="IPR007332">
    <property type="entry name" value="DUF411"/>
</dbReference>
<name>A0A0N9ZMA2_9RHOB</name>
<evidence type="ECO:0000256" key="1">
    <source>
        <dbReference type="SAM" id="Phobius"/>
    </source>
</evidence>
<dbReference type="KEGG" id="cmar:IMCC12053_2911"/>
<sequence>MVQQRLVITPKRALPAALINWARIFREENLMKSIKTLLAFTPAAALALGLASFGWASMAHADSHSHMADYGTMHVTKSPTCGCCGAWVALAREEGYDIEVTDTADVTSVKLDANIPGNMWACHTAMIDGYVVEGHVPFAALAKLLEERPNVTGIAVPGMPGGSPGMGNDPTARYDVISFGGDANEGDVFYQAGL</sequence>
<dbReference type="Pfam" id="PF04214">
    <property type="entry name" value="DUF411"/>
    <property type="match status" value="1"/>
</dbReference>
<protein>
    <submittedName>
        <fullName evidence="2">CopG protein</fullName>
    </submittedName>
</protein>
<reference evidence="2 3" key="1">
    <citation type="submission" date="2015-05" db="EMBL/GenBank/DDBJ databases">
        <authorList>
            <person name="Wang D.B."/>
            <person name="Wang M."/>
        </authorList>
    </citation>
    <scope>NUCLEOTIDE SEQUENCE [LARGE SCALE GENOMIC DNA]</scope>
    <source>
        <strain evidence="2 3">IMCC 12053</strain>
    </source>
</reference>
<organism evidence="2 3">
    <name type="scientific">Celeribacter marinus</name>
    <dbReference type="NCBI Taxonomy" id="1397108"/>
    <lineage>
        <taxon>Bacteria</taxon>
        <taxon>Pseudomonadati</taxon>
        <taxon>Pseudomonadota</taxon>
        <taxon>Alphaproteobacteria</taxon>
        <taxon>Rhodobacterales</taxon>
        <taxon>Roseobacteraceae</taxon>
        <taxon>Celeribacter</taxon>
    </lineage>
</organism>
<keyword evidence="1" id="KW-1133">Transmembrane helix</keyword>
<feature type="transmembrane region" description="Helical" evidence="1">
    <location>
        <begin position="36"/>
        <end position="56"/>
    </location>
</feature>
<evidence type="ECO:0000313" key="3">
    <source>
        <dbReference type="Proteomes" id="UP000064920"/>
    </source>
</evidence>
<keyword evidence="1" id="KW-0812">Transmembrane</keyword>
<proteinExistence type="predicted"/>
<evidence type="ECO:0000313" key="2">
    <source>
        <dbReference type="EMBL" id="ALI56858.1"/>
    </source>
</evidence>
<dbReference type="Proteomes" id="UP000064920">
    <property type="component" value="Chromosome"/>
</dbReference>
<keyword evidence="1" id="KW-0472">Membrane</keyword>
<accession>A0A0N9ZMA2</accession>